<comment type="similarity">
    <text evidence="2 8">Belongs to the pantothenate synthetase family.</text>
</comment>
<evidence type="ECO:0000313" key="9">
    <source>
        <dbReference type="EMBL" id="UZJ24418.1"/>
    </source>
</evidence>
<feature type="binding site" evidence="8">
    <location>
        <begin position="201"/>
        <end position="204"/>
    </location>
    <ligand>
        <name>ATP</name>
        <dbReference type="ChEBI" id="CHEBI:30616"/>
    </ligand>
</feature>
<sequence>MTAPPRPPLRRFTPGAATVHHDPAELARTSRALRAAGRRVVLVPTMGALHAGHLELVRHARRVPGSTVVVSIFVNPLQFGAGEDLEAYPRTLERDTELLREAGVDLVLAPSADGMYPRGRRTTVHPGPLGAELEGASRPGHFGGMLTVVAKLFAVVGPDTAFFGEKDFQQLTLVRQMVADLDLGVRVVGVPTVREPDGLALSSRNAYLDADQRRAAVVLSAALVAGAHAAQGGAEVVLETARAVLDAEPGVVVDYLELRDLHLGPAPAQGDARLLVAARVGPTRLIDNVGVALGTGFLNVPAPTAVPEA</sequence>
<evidence type="ECO:0000256" key="4">
    <source>
        <dbReference type="ARBA" id="ARBA00022655"/>
    </source>
</evidence>
<dbReference type="EC" id="6.3.2.1" evidence="8"/>
<dbReference type="EMBL" id="CP110615">
    <property type="protein sequence ID" value="UZJ24418.1"/>
    <property type="molecule type" value="Genomic_DNA"/>
</dbReference>
<dbReference type="PANTHER" id="PTHR21299:SF1">
    <property type="entry name" value="PANTOATE--BETA-ALANINE LIGASE"/>
    <property type="match status" value="1"/>
</dbReference>
<dbReference type="HAMAP" id="MF_00158">
    <property type="entry name" value="PanC"/>
    <property type="match status" value="1"/>
</dbReference>
<dbReference type="Pfam" id="PF02569">
    <property type="entry name" value="Pantoate_ligase"/>
    <property type="match status" value="1"/>
</dbReference>
<dbReference type="Proteomes" id="UP001164965">
    <property type="component" value="Chromosome"/>
</dbReference>
<feature type="binding site" evidence="8">
    <location>
        <position position="170"/>
    </location>
    <ligand>
        <name>(R)-pantoate</name>
        <dbReference type="ChEBI" id="CHEBI:15980"/>
    </ligand>
</feature>
<evidence type="ECO:0000256" key="6">
    <source>
        <dbReference type="ARBA" id="ARBA00022840"/>
    </source>
</evidence>
<keyword evidence="10" id="KW-1185">Reference proteome</keyword>
<accession>A0ABY6NZM2</accession>
<comment type="pathway">
    <text evidence="1 8">Cofactor biosynthesis; (R)-pantothenate biosynthesis; (R)-pantothenate from (R)-pantoate and beta-alanine: step 1/1.</text>
</comment>
<name>A0ABY6NZM2_9NOCA</name>
<reference evidence="9" key="1">
    <citation type="submission" date="2022-10" db="EMBL/GenBank/DDBJ databases">
        <title>Rhodococcus sp.75.</title>
        <authorList>
            <person name="Sun M."/>
        </authorList>
    </citation>
    <scope>NUCLEOTIDE SEQUENCE</scope>
    <source>
        <strain evidence="9">75</strain>
    </source>
</reference>
<proteinExistence type="inferred from homology"/>
<keyword evidence="5 8" id="KW-0547">Nucleotide-binding</keyword>
<comment type="catalytic activity">
    <reaction evidence="7 8">
        <text>(R)-pantoate + beta-alanine + ATP = (R)-pantothenate + AMP + diphosphate + H(+)</text>
        <dbReference type="Rhea" id="RHEA:10912"/>
        <dbReference type="ChEBI" id="CHEBI:15378"/>
        <dbReference type="ChEBI" id="CHEBI:15980"/>
        <dbReference type="ChEBI" id="CHEBI:29032"/>
        <dbReference type="ChEBI" id="CHEBI:30616"/>
        <dbReference type="ChEBI" id="CHEBI:33019"/>
        <dbReference type="ChEBI" id="CHEBI:57966"/>
        <dbReference type="ChEBI" id="CHEBI:456215"/>
        <dbReference type="EC" id="6.3.2.1"/>
    </reaction>
</comment>
<dbReference type="CDD" id="cd00560">
    <property type="entry name" value="PanC"/>
    <property type="match status" value="1"/>
</dbReference>
<feature type="active site" description="Proton donor" evidence="8">
    <location>
        <position position="53"/>
    </location>
</feature>
<comment type="subunit">
    <text evidence="8">Homodimer.</text>
</comment>
<feature type="binding site" evidence="8">
    <location>
        <position position="78"/>
    </location>
    <ligand>
        <name>(R)-pantoate</name>
        <dbReference type="ChEBI" id="CHEBI:15980"/>
    </ligand>
</feature>
<organism evidence="9 10">
    <name type="scientific">Rhodococcus antarcticus</name>
    <dbReference type="NCBI Taxonomy" id="2987751"/>
    <lineage>
        <taxon>Bacteria</taxon>
        <taxon>Bacillati</taxon>
        <taxon>Actinomycetota</taxon>
        <taxon>Actinomycetes</taxon>
        <taxon>Mycobacteriales</taxon>
        <taxon>Nocardiaceae</taxon>
        <taxon>Rhodococcus</taxon>
    </lineage>
</organism>
<keyword evidence="6 8" id="KW-0067">ATP-binding</keyword>
<dbReference type="NCBIfam" id="TIGR00018">
    <property type="entry name" value="panC"/>
    <property type="match status" value="1"/>
</dbReference>
<dbReference type="InterPro" id="IPR042176">
    <property type="entry name" value="Pantoate_ligase_C"/>
</dbReference>
<evidence type="ECO:0000256" key="5">
    <source>
        <dbReference type="ARBA" id="ARBA00022741"/>
    </source>
</evidence>
<feature type="binding site" evidence="8">
    <location>
        <begin position="46"/>
        <end position="53"/>
    </location>
    <ligand>
        <name>ATP</name>
        <dbReference type="ChEBI" id="CHEBI:30616"/>
    </ligand>
</feature>
<evidence type="ECO:0000256" key="7">
    <source>
        <dbReference type="ARBA" id="ARBA00048258"/>
    </source>
</evidence>
<evidence type="ECO:0000256" key="8">
    <source>
        <dbReference type="HAMAP-Rule" id="MF_00158"/>
    </source>
</evidence>
<gene>
    <name evidence="8 9" type="primary">panC</name>
    <name evidence="9" type="ORF">RHODO2019_14915</name>
</gene>
<feature type="binding site" evidence="8">
    <location>
        <position position="193"/>
    </location>
    <ligand>
        <name>ATP</name>
        <dbReference type="ChEBI" id="CHEBI:30616"/>
    </ligand>
</feature>
<keyword evidence="4 8" id="KW-0566">Pantothenate biosynthesis</keyword>
<dbReference type="Gene3D" id="3.40.50.620">
    <property type="entry name" value="HUPs"/>
    <property type="match status" value="1"/>
</dbReference>
<dbReference type="InterPro" id="IPR003721">
    <property type="entry name" value="Pantoate_ligase"/>
</dbReference>
<comment type="function">
    <text evidence="8">Catalyzes the condensation of pantoate with beta-alanine in an ATP-dependent reaction via a pantoyl-adenylate intermediate.</text>
</comment>
<keyword evidence="3 8" id="KW-0436">Ligase</keyword>
<keyword evidence="8" id="KW-0963">Cytoplasm</keyword>
<feature type="binding site" evidence="8">
    <location>
        <begin position="164"/>
        <end position="167"/>
    </location>
    <ligand>
        <name>ATP</name>
        <dbReference type="ChEBI" id="CHEBI:30616"/>
    </ligand>
</feature>
<dbReference type="SUPFAM" id="SSF52374">
    <property type="entry name" value="Nucleotidylyl transferase"/>
    <property type="match status" value="1"/>
</dbReference>
<dbReference type="RefSeq" id="WP_265382525.1">
    <property type="nucleotide sequence ID" value="NZ_CP110615.1"/>
</dbReference>
<dbReference type="PANTHER" id="PTHR21299">
    <property type="entry name" value="CYTIDYLATE KINASE/PANTOATE-BETA-ALANINE LIGASE"/>
    <property type="match status" value="1"/>
</dbReference>
<comment type="subcellular location">
    <subcellularLocation>
        <location evidence="8">Cytoplasm</location>
    </subcellularLocation>
</comment>
<dbReference type="InterPro" id="IPR014729">
    <property type="entry name" value="Rossmann-like_a/b/a_fold"/>
</dbReference>
<dbReference type="GO" id="GO:0016874">
    <property type="term" value="F:ligase activity"/>
    <property type="evidence" value="ECO:0007669"/>
    <property type="project" value="UniProtKB-KW"/>
</dbReference>
<dbReference type="Gene3D" id="3.30.1300.10">
    <property type="entry name" value="Pantoate-beta-alanine ligase, C-terminal domain"/>
    <property type="match status" value="1"/>
</dbReference>
<evidence type="ECO:0000313" key="10">
    <source>
        <dbReference type="Proteomes" id="UP001164965"/>
    </source>
</evidence>
<evidence type="ECO:0000256" key="3">
    <source>
        <dbReference type="ARBA" id="ARBA00022598"/>
    </source>
</evidence>
<evidence type="ECO:0000256" key="2">
    <source>
        <dbReference type="ARBA" id="ARBA00009256"/>
    </source>
</evidence>
<comment type="miscellaneous">
    <text evidence="8">The reaction proceeds by a bi uni uni bi ping pong mechanism.</text>
</comment>
<evidence type="ECO:0000256" key="1">
    <source>
        <dbReference type="ARBA" id="ARBA00004990"/>
    </source>
</evidence>
<protein>
    <recommendedName>
        <fullName evidence="8">Pantothenate synthetase</fullName>
        <shortName evidence="8">PS</shortName>
        <ecNumber evidence="8">6.3.2.1</ecNumber>
    </recommendedName>
    <alternativeName>
        <fullName evidence="8">Pantoate--beta-alanine ligase</fullName>
    </alternativeName>
    <alternativeName>
        <fullName evidence="8">Pantoate-activating enzyme</fullName>
    </alternativeName>
</protein>
<feature type="binding site" evidence="8">
    <location>
        <position position="78"/>
    </location>
    <ligand>
        <name>beta-alanine</name>
        <dbReference type="ChEBI" id="CHEBI:57966"/>
    </ligand>
</feature>